<accession>A0A9D4S6I4</accession>
<proteinExistence type="predicted"/>
<comment type="caution">
    <text evidence="1">The sequence shown here is derived from an EMBL/GenBank/DDBJ whole genome shotgun (WGS) entry which is preliminary data.</text>
</comment>
<organism evidence="1 4">
    <name type="scientific">Dreissena polymorpha</name>
    <name type="common">Zebra mussel</name>
    <name type="synonym">Mytilus polymorpha</name>
    <dbReference type="NCBI Taxonomy" id="45954"/>
    <lineage>
        <taxon>Eukaryota</taxon>
        <taxon>Metazoa</taxon>
        <taxon>Spiralia</taxon>
        <taxon>Lophotrochozoa</taxon>
        <taxon>Mollusca</taxon>
        <taxon>Bivalvia</taxon>
        <taxon>Autobranchia</taxon>
        <taxon>Heteroconchia</taxon>
        <taxon>Euheterodonta</taxon>
        <taxon>Imparidentia</taxon>
        <taxon>Neoheterodontei</taxon>
        <taxon>Myida</taxon>
        <taxon>Dreissenoidea</taxon>
        <taxon>Dreissenidae</taxon>
        <taxon>Dreissena</taxon>
    </lineage>
</organism>
<evidence type="ECO:0000313" key="3">
    <source>
        <dbReference type="EMBL" id="KAH3891711.1"/>
    </source>
</evidence>
<dbReference type="EMBL" id="JAIWYP010000001">
    <property type="protein sequence ID" value="KAH3891711.1"/>
    <property type="molecule type" value="Genomic_DNA"/>
</dbReference>
<dbReference type="AlphaFoldDB" id="A0A9D4S6I4"/>
<protein>
    <submittedName>
        <fullName evidence="1">Uncharacterized protein</fullName>
    </submittedName>
</protein>
<evidence type="ECO:0000313" key="1">
    <source>
        <dbReference type="EMBL" id="KAH3891707.1"/>
    </source>
</evidence>
<evidence type="ECO:0000313" key="4">
    <source>
        <dbReference type="Proteomes" id="UP000828390"/>
    </source>
</evidence>
<keyword evidence="4" id="KW-1185">Reference proteome</keyword>
<sequence length="61" mass="7159">MKSLILKPQWKYEERVAKTPGVVIRLKISKSWGKLERLCQDRSEMGKLCCGLYHSISNKRH</sequence>
<gene>
    <name evidence="1" type="ORF">DPMN_015812</name>
    <name evidence="2" type="ORF">DPMN_015814</name>
    <name evidence="3" type="ORF">DPMN_015816</name>
</gene>
<dbReference type="Proteomes" id="UP000828390">
    <property type="component" value="Unassembled WGS sequence"/>
</dbReference>
<dbReference type="EMBL" id="JAIWYP010000001">
    <property type="protein sequence ID" value="KAH3891707.1"/>
    <property type="molecule type" value="Genomic_DNA"/>
</dbReference>
<reference evidence="1" key="1">
    <citation type="journal article" date="2019" name="bioRxiv">
        <title>The Genome of the Zebra Mussel, Dreissena polymorpha: A Resource for Invasive Species Research.</title>
        <authorList>
            <person name="McCartney M.A."/>
            <person name="Auch B."/>
            <person name="Kono T."/>
            <person name="Mallez S."/>
            <person name="Zhang Y."/>
            <person name="Obille A."/>
            <person name="Becker A."/>
            <person name="Abrahante J.E."/>
            <person name="Garbe J."/>
            <person name="Badalamenti J.P."/>
            <person name="Herman A."/>
            <person name="Mangelson H."/>
            <person name="Liachko I."/>
            <person name="Sullivan S."/>
            <person name="Sone E.D."/>
            <person name="Koren S."/>
            <person name="Silverstein K.A.T."/>
            <person name="Beckman K.B."/>
            <person name="Gohl D.M."/>
        </authorList>
    </citation>
    <scope>NUCLEOTIDE SEQUENCE</scope>
    <source>
        <strain evidence="1">Duluth1</strain>
        <tissue evidence="1">Whole animal</tissue>
    </source>
</reference>
<name>A0A9D4S6I4_DREPO</name>
<dbReference type="EMBL" id="JAIWYP010000001">
    <property type="protein sequence ID" value="KAH3891709.1"/>
    <property type="molecule type" value="Genomic_DNA"/>
</dbReference>
<reference evidence="1" key="2">
    <citation type="submission" date="2020-11" db="EMBL/GenBank/DDBJ databases">
        <authorList>
            <person name="McCartney M.A."/>
            <person name="Auch B."/>
            <person name="Kono T."/>
            <person name="Mallez S."/>
            <person name="Becker A."/>
            <person name="Gohl D.M."/>
            <person name="Silverstein K.A.T."/>
            <person name="Koren S."/>
            <person name="Bechman K.B."/>
            <person name="Herman A."/>
            <person name="Abrahante J.E."/>
            <person name="Garbe J."/>
        </authorList>
    </citation>
    <scope>NUCLEOTIDE SEQUENCE</scope>
    <source>
        <strain evidence="1">Duluth1</strain>
        <tissue evidence="1">Whole animal</tissue>
    </source>
</reference>
<evidence type="ECO:0000313" key="2">
    <source>
        <dbReference type="EMBL" id="KAH3891709.1"/>
    </source>
</evidence>